<name>A0A2X1BQS1_BREDI</name>
<accession>A0A2X1BQS1</accession>
<proteinExistence type="predicted"/>
<dbReference type="AlphaFoldDB" id="A0A2X1BQS1"/>
<protein>
    <submittedName>
        <fullName evidence="1">Uncharacterized protein</fullName>
    </submittedName>
</protein>
<dbReference type="EMBL" id="UAQM01000009">
    <property type="protein sequence ID" value="SPU44001.1"/>
    <property type="molecule type" value="Genomic_DNA"/>
</dbReference>
<evidence type="ECO:0000313" key="1">
    <source>
        <dbReference type="EMBL" id="SPU44001.1"/>
    </source>
</evidence>
<evidence type="ECO:0000313" key="2">
    <source>
        <dbReference type="Proteomes" id="UP000250358"/>
    </source>
</evidence>
<dbReference type="Proteomes" id="UP000250358">
    <property type="component" value="Unassembled WGS sequence"/>
</dbReference>
<reference evidence="1 2" key="1">
    <citation type="submission" date="2018-06" db="EMBL/GenBank/DDBJ databases">
        <authorList>
            <consortium name="Pathogen Informatics"/>
            <person name="Doyle S."/>
        </authorList>
    </citation>
    <scope>NUCLEOTIDE SEQUENCE [LARGE SCALE GENOMIC DNA]</scope>
    <source>
        <strain evidence="1 2">NCTC11165</strain>
    </source>
</reference>
<dbReference type="RefSeq" id="WP_252865567.1">
    <property type="nucleotide sequence ID" value="NZ_UAQM01000009.1"/>
</dbReference>
<gene>
    <name evidence="1" type="ORF">NCTC11165_01395</name>
</gene>
<organism evidence="1 2">
    <name type="scientific">Brevundimonas diminuta</name>
    <name type="common">Pseudomonas diminuta</name>
    <dbReference type="NCBI Taxonomy" id="293"/>
    <lineage>
        <taxon>Bacteria</taxon>
        <taxon>Pseudomonadati</taxon>
        <taxon>Pseudomonadota</taxon>
        <taxon>Alphaproteobacteria</taxon>
        <taxon>Caulobacterales</taxon>
        <taxon>Caulobacteraceae</taxon>
        <taxon>Brevundimonas</taxon>
    </lineage>
</organism>
<sequence length="64" mass="6743">MLNLSGAEAIAKSKDQVQLAIKAMRDAYRALSPEASKPPVTGQAPAYLQAQLANYQAALARLTG</sequence>